<dbReference type="InterPro" id="IPR034732">
    <property type="entry name" value="EPHD"/>
</dbReference>
<accession>A0AAV7ML85</accession>
<feature type="domain" description="PHD-type" evidence="9">
    <location>
        <begin position="11"/>
        <end position="128"/>
    </location>
</feature>
<dbReference type="InterPro" id="IPR059102">
    <property type="entry name" value="PHD_PHF7/G2E3-like"/>
</dbReference>
<dbReference type="Gene3D" id="3.90.1750.10">
    <property type="entry name" value="Hect, E3 ligase catalytic domains"/>
    <property type="match status" value="1"/>
</dbReference>
<dbReference type="InterPro" id="IPR011011">
    <property type="entry name" value="Znf_FYVE_PHD"/>
</dbReference>
<name>A0AAV7ML85_PLEWA</name>
<dbReference type="Gene3D" id="3.30.40.10">
    <property type="entry name" value="Zinc/RING finger domain, C3HC4 (zinc finger)"/>
    <property type="match status" value="2"/>
</dbReference>
<dbReference type="Proteomes" id="UP001066276">
    <property type="component" value="Chromosome 9"/>
</dbReference>
<dbReference type="CDD" id="cd15669">
    <property type="entry name" value="ePHD_PHF7_G2E3_like"/>
    <property type="match status" value="1"/>
</dbReference>
<dbReference type="Pfam" id="PF13771">
    <property type="entry name" value="zf-HC5HC2H"/>
    <property type="match status" value="1"/>
</dbReference>
<dbReference type="InterPro" id="IPR001965">
    <property type="entry name" value="Znf_PHD"/>
</dbReference>
<dbReference type="InterPro" id="IPR035983">
    <property type="entry name" value="Hect_E3_ubiquitin_ligase"/>
</dbReference>
<evidence type="ECO:0000313" key="10">
    <source>
        <dbReference type="EMBL" id="KAJ1103142.1"/>
    </source>
</evidence>
<dbReference type="PROSITE" id="PS51805">
    <property type="entry name" value="EPHD"/>
    <property type="match status" value="1"/>
</dbReference>
<gene>
    <name evidence="10" type="ORF">NDU88_000570</name>
</gene>
<evidence type="ECO:0000256" key="8">
    <source>
        <dbReference type="ARBA" id="ARBA00023242"/>
    </source>
</evidence>
<dbReference type="InterPro" id="IPR042013">
    <property type="entry name" value="PHF7/G2E3_ePHD"/>
</dbReference>
<dbReference type="EMBL" id="JANPWB010000013">
    <property type="protein sequence ID" value="KAJ1103142.1"/>
    <property type="molecule type" value="Genomic_DNA"/>
</dbReference>
<keyword evidence="4" id="KW-0479">Metal-binding</keyword>
<keyword evidence="11" id="KW-1185">Reference proteome</keyword>
<evidence type="ECO:0000256" key="2">
    <source>
        <dbReference type="ARBA" id="ARBA00004906"/>
    </source>
</evidence>
<dbReference type="PANTHER" id="PTHR12420">
    <property type="entry name" value="PHD FINGER PROTEIN"/>
    <property type="match status" value="1"/>
</dbReference>
<dbReference type="PANTHER" id="PTHR12420:SF37">
    <property type="entry name" value="G2_M PHASE-SPECIFIC E3 UBIQUITIN-PROTEIN LIGASE"/>
    <property type="match status" value="1"/>
</dbReference>
<dbReference type="CDD" id="cd15496">
    <property type="entry name" value="PHD_PHF7_G2E3_like"/>
    <property type="match status" value="1"/>
</dbReference>
<comment type="subcellular location">
    <subcellularLocation>
        <location evidence="1">Nucleus</location>
    </subcellularLocation>
</comment>
<dbReference type="Gene3D" id="3.30.2410.10">
    <property type="entry name" value="Hect, E3 ligase catalytic domain"/>
    <property type="match status" value="1"/>
</dbReference>
<protein>
    <recommendedName>
        <fullName evidence="9">PHD-type domain-containing protein</fullName>
    </recommendedName>
</protein>
<dbReference type="SMART" id="SM00249">
    <property type="entry name" value="PHD"/>
    <property type="match status" value="3"/>
</dbReference>
<reference evidence="10" key="1">
    <citation type="journal article" date="2022" name="bioRxiv">
        <title>Sequencing and chromosome-scale assembly of the giantPleurodeles waltlgenome.</title>
        <authorList>
            <person name="Brown T."/>
            <person name="Elewa A."/>
            <person name="Iarovenko S."/>
            <person name="Subramanian E."/>
            <person name="Araus A.J."/>
            <person name="Petzold A."/>
            <person name="Susuki M."/>
            <person name="Suzuki K.-i.T."/>
            <person name="Hayashi T."/>
            <person name="Toyoda A."/>
            <person name="Oliveira C."/>
            <person name="Osipova E."/>
            <person name="Leigh N.D."/>
            <person name="Simon A."/>
            <person name="Yun M.H."/>
        </authorList>
    </citation>
    <scope>NUCLEOTIDE SEQUENCE</scope>
    <source>
        <strain evidence="10">20211129_DDA</strain>
        <tissue evidence="10">Liver</tissue>
    </source>
</reference>
<evidence type="ECO:0000313" key="11">
    <source>
        <dbReference type="Proteomes" id="UP001066276"/>
    </source>
</evidence>
<keyword evidence="7" id="KW-0862">Zinc</keyword>
<dbReference type="Pfam" id="PF26054">
    <property type="entry name" value="PHD_G2E3"/>
    <property type="match status" value="1"/>
</dbReference>
<organism evidence="10 11">
    <name type="scientific">Pleurodeles waltl</name>
    <name type="common">Iberian ribbed newt</name>
    <dbReference type="NCBI Taxonomy" id="8319"/>
    <lineage>
        <taxon>Eukaryota</taxon>
        <taxon>Metazoa</taxon>
        <taxon>Chordata</taxon>
        <taxon>Craniata</taxon>
        <taxon>Vertebrata</taxon>
        <taxon>Euteleostomi</taxon>
        <taxon>Amphibia</taxon>
        <taxon>Batrachia</taxon>
        <taxon>Caudata</taxon>
        <taxon>Salamandroidea</taxon>
        <taxon>Salamandridae</taxon>
        <taxon>Pleurodelinae</taxon>
        <taxon>Pleurodeles</taxon>
    </lineage>
</organism>
<dbReference type="GO" id="GO:0005634">
    <property type="term" value="C:nucleus"/>
    <property type="evidence" value="ECO:0007669"/>
    <property type="project" value="UniProtKB-SubCell"/>
</dbReference>
<keyword evidence="3" id="KW-0808">Transferase</keyword>
<keyword evidence="6" id="KW-0833">Ubl conjugation pathway</keyword>
<evidence type="ECO:0000256" key="6">
    <source>
        <dbReference type="ARBA" id="ARBA00022786"/>
    </source>
</evidence>
<evidence type="ECO:0000256" key="7">
    <source>
        <dbReference type="ARBA" id="ARBA00022833"/>
    </source>
</evidence>
<evidence type="ECO:0000256" key="3">
    <source>
        <dbReference type="ARBA" id="ARBA00022679"/>
    </source>
</evidence>
<evidence type="ECO:0000256" key="5">
    <source>
        <dbReference type="ARBA" id="ARBA00022771"/>
    </source>
</evidence>
<dbReference type="Pfam" id="PF00632">
    <property type="entry name" value="HECT"/>
    <property type="match status" value="1"/>
</dbReference>
<dbReference type="AlphaFoldDB" id="A0AAV7ML85"/>
<proteinExistence type="predicted"/>
<evidence type="ECO:0000256" key="4">
    <source>
        <dbReference type="ARBA" id="ARBA00022723"/>
    </source>
</evidence>
<dbReference type="GO" id="GO:0008270">
    <property type="term" value="F:zinc ion binding"/>
    <property type="evidence" value="ECO:0007669"/>
    <property type="project" value="UniProtKB-KW"/>
</dbReference>
<comment type="caution">
    <text evidence="10">The sequence shown here is derived from an EMBL/GenBank/DDBJ whole genome shotgun (WGS) entry which is preliminary data.</text>
</comment>
<dbReference type="GO" id="GO:0004842">
    <property type="term" value="F:ubiquitin-protein transferase activity"/>
    <property type="evidence" value="ECO:0007669"/>
    <property type="project" value="InterPro"/>
</dbReference>
<sequence>MGDGVPSLTQNLPCVLCGRTDNCPEKYGEKKTYADENITLHYYCLLLSSGIWQRGEEDEGIYGFLVEDIRKEVSRSKRLTCTFCRKKGASIGCVGNRCKKSYHYPCGLEKECIFQFMDSFASFCPEHRPFQKCVQDRGSSTCTICLEIVQHHPSYHILHSPCCKTAWFHRDCLQYQALSAGVFFFRCTVCNNKDVFQKEMLRLGIHIPEKDAAWELEENAYQELLQRYQHCDEQRCLCKEGREFDDPESSKWEIVRCQCCGSRGTHLACSSMQIWEEQTWECAECKNIINRSVKRRRSGSLATSERIELVDRSLDHSTPKSMRLSTGAHRKILHRSFSKQWRIVADILRELVLQVDTQSSSKLVINRTDIWGSALMGLRQRNFSAIKSLNVTFTGHQDQSEMKEIEVSNHEFFRLLMQCLQNSSVFERSSPKNLSYDVRALQENLYYEAGKMIAVSLIHGGPAPSFFSKTLFHCLVHGPGNVEPSVEDVADEDMMHLIMKIKTCTSVLKLRSIIQEYYDFLCGIGCLSIVHTLGDKNKVVKDLLLYQVIRRVQTPFESFRHGLKTLGVLERIQIFPEVFWNVLCQKPEKLTAMTLGSLFTIHFSEEDSNVLLQETRVTEFWMDYLEEVEDGEACVSLEDILTFATGAEAIPPIGFNPEPSIVFQPGTAPVGFPGRNCLELPTTSTYEEFKHCMDHAIRRLLSSGQEGLCSSTVPETACLSSGQEELCSSTVPETARLSLV</sequence>
<dbReference type="SUPFAM" id="SSF57903">
    <property type="entry name" value="FYVE/PHD zinc finger"/>
    <property type="match status" value="1"/>
</dbReference>
<keyword evidence="8" id="KW-0539">Nucleus</keyword>
<evidence type="ECO:0000256" key="1">
    <source>
        <dbReference type="ARBA" id="ARBA00004123"/>
    </source>
</evidence>
<comment type="pathway">
    <text evidence="2">Protein modification; protein ubiquitination.</text>
</comment>
<dbReference type="SMART" id="SM00119">
    <property type="entry name" value="HECTc"/>
    <property type="match status" value="1"/>
</dbReference>
<dbReference type="SUPFAM" id="SSF56204">
    <property type="entry name" value="Hect, E3 ligase catalytic domain"/>
    <property type="match status" value="1"/>
</dbReference>
<dbReference type="InterPro" id="IPR013083">
    <property type="entry name" value="Znf_RING/FYVE/PHD"/>
</dbReference>
<dbReference type="FunFam" id="3.30.40.10:FF:000132">
    <property type="entry name" value="G2/M phase-specific E3 ubiquitin-protein ligase"/>
    <property type="match status" value="1"/>
</dbReference>
<evidence type="ECO:0000259" key="9">
    <source>
        <dbReference type="PROSITE" id="PS51805"/>
    </source>
</evidence>
<keyword evidence="5" id="KW-0863">Zinc-finger</keyword>
<dbReference type="InterPro" id="IPR000569">
    <property type="entry name" value="HECT_dom"/>
</dbReference>
<dbReference type="InterPro" id="IPR051188">
    <property type="entry name" value="PHD-type_Zinc_Finger"/>
</dbReference>